<protein>
    <submittedName>
        <fullName evidence="3">Putative oxidoreductase YdgJ</fullName>
        <ecNumber evidence="3">1.-.-.-</ecNumber>
    </submittedName>
</protein>
<gene>
    <name evidence="3" type="primary">ydgJ</name>
    <name evidence="3" type="ORF">Fuma_03310</name>
</gene>
<sequence>METTNGSLNRKLRMALVGGGQGSFIGRVHATAAVLDNRAALVAGALSSNPERAKASAPAYDIAESRAYTSYQEMIDKEKSLPVDQRIDFVSVATPNHTHFEIAKAAADAGFNVICDKPMTFDFAQAEELVKSVEKSGVVFAVSHNYTGNPLVRQAREMIQGGELGEIQAIRANYIQGWLRTAIEAEDQKQAAWRTDPSKSGAAGAFGDIGTHAYNLGRYITGLIPEEISCNLKTFVEGRKLDDYGHAVIRYSNGALGTVTASQISHGRENDAFIEVDGTEGSLQWRQEEPNVMIVRKNGSPHQMYTRDPNAPFMNEMGAAACRLPAGHPEGFFEAFANVYRFAYDAMVARAAGESFETKDTIYPNVYDGAEGMYFIQQCVASSADNGAWLPMKYENARS</sequence>
<keyword evidence="3" id="KW-0560">Oxidoreductase</keyword>
<organism evidence="3 4">
    <name type="scientific">Fuerstiella marisgermanici</name>
    <dbReference type="NCBI Taxonomy" id="1891926"/>
    <lineage>
        <taxon>Bacteria</taxon>
        <taxon>Pseudomonadati</taxon>
        <taxon>Planctomycetota</taxon>
        <taxon>Planctomycetia</taxon>
        <taxon>Planctomycetales</taxon>
        <taxon>Planctomycetaceae</taxon>
        <taxon>Fuerstiella</taxon>
    </lineage>
</organism>
<dbReference type="Proteomes" id="UP000187735">
    <property type="component" value="Chromosome"/>
</dbReference>
<accession>A0A1P8WI06</accession>
<dbReference type="PANTHER" id="PTHR43708">
    <property type="entry name" value="CONSERVED EXPRESSED OXIDOREDUCTASE (EUROFUNG)"/>
    <property type="match status" value="1"/>
</dbReference>
<name>A0A1P8WI06_9PLAN</name>
<dbReference type="GO" id="GO:0000166">
    <property type="term" value="F:nucleotide binding"/>
    <property type="evidence" value="ECO:0007669"/>
    <property type="project" value="InterPro"/>
</dbReference>
<dbReference type="InterPro" id="IPR051317">
    <property type="entry name" value="Gfo/Idh/MocA_oxidoreduct"/>
</dbReference>
<dbReference type="InterPro" id="IPR055170">
    <property type="entry name" value="GFO_IDH_MocA-like_dom"/>
</dbReference>
<dbReference type="Pfam" id="PF22725">
    <property type="entry name" value="GFO_IDH_MocA_C3"/>
    <property type="match status" value="1"/>
</dbReference>
<reference evidence="3 4" key="1">
    <citation type="journal article" date="2016" name="Front. Microbiol.">
        <title>Fuerstia marisgermanicae gen. nov., sp. nov., an Unusual Member of the Phylum Planctomycetes from the German Wadden Sea.</title>
        <authorList>
            <person name="Kohn T."/>
            <person name="Heuer A."/>
            <person name="Jogler M."/>
            <person name="Vollmers J."/>
            <person name="Boedeker C."/>
            <person name="Bunk B."/>
            <person name="Rast P."/>
            <person name="Borchert D."/>
            <person name="Glockner I."/>
            <person name="Freese H.M."/>
            <person name="Klenk H.P."/>
            <person name="Overmann J."/>
            <person name="Kaster A.K."/>
            <person name="Rohde M."/>
            <person name="Wiegand S."/>
            <person name="Jogler C."/>
        </authorList>
    </citation>
    <scope>NUCLEOTIDE SEQUENCE [LARGE SCALE GENOMIC DNA]</scope>
    <source>
        <strain evidence="3 4">NH11</strain>
    </source>
</reference>
<dbReference type="EMBL" id="CP017641">
    <property type="protein sequence ID" value="APZ93692.1"/>
    <property type="molecule type" value="Genomic_DNA"/>
</dbReference>
<dbReference type="SUPFAM" id="SSF51735">
    <property type="entry name" value="NAD(P)-binding Rossmann-fold domains"/>
    <property type="match status" value="1"/>
</dbReference>
<keyword evidence="4" id="KW-1185">Reference proteome</keyword>
<evidence type="ECO:0000259" key="1">
    <source>
        <dbReference type="Pfam" id="PF01408"/>
    </source>
</evidence>
<dbReference type="Gene3D" id="3.30.360.10">
    <property type="entry name" value="Dihydrodipicolinate Reductase, domain 2"/>
    <property type="match status" value="1"/>
</dbReference>
<dbReference type="SUPFAM" id="SSF55347">
    <property type="entry name" value="Glyceraldehyde-3-phosphate dehydrogenase-like, C-terminal domain"/>
    <property type="match status" value="1"/>
</dbReference>
<dbReference type="Gene3D" id="3.40.50.720">
    <property type="entry name" value="NAD(P)-binding Rossmann-like Domain"/>
    <property type="match status" value="1"/>
</dbReference>
<dbReference type="RefSeq" id="WP_218922463.1">
    <property type="nucleotide sequence ID" value="NZ_CP017641.1"/>
</dbReference>
<dbReference type="EC" id="1.-.-.-" evidence="3"/>
<feature type="domain" description="Gfo/Idh/MocA-like oxidoreductase N-terminal" evidence="1">
    <location>
        <begin position="13"/>
        <end position="144"/>
    </location>
</feature>
<dbReference type="AlphaFoldDB" id="A0A1P8WI06"/>
<proteinExistence type="predicted"/>
<evidence type="ECO:0000313" key="4">
    <source>
        <dbReference type="Proteomes" id="UP000187735"/>
    </source>
</evidence>
<dbReference type="KEGG" id="fmr:Fuma_03310"/>
<dbReference type="InterPro" id="IPR036291">
    <property type="entry name" value="NAD(P)-bd_dom_sf"/>
</dbReference>
<dbReference type="GO" id="GO:0016491">
    <property type="term" value="F:oxidoreductase activity"/>
    <property type="evidence" value="ECO:0007669"/>
    <property type="project" value="UniProtKB-KW"/>
</dbReference>
<evidence type="ECO:0000259" key="2">
    <source>
        <dbReference type="Pfam" id="PF22725"/>
    </source>
</evidence>
<dbReference type="STRING" id="1891926.Fuma_03310"/>
<dbReference type="InterPro" id="IPR000683">
    <property type="entry name" value="Gfo/Idh/MocA-like_OxRdtase_N"/>
</dbReference>
<evidence type="ECO:0000313" key="3">
    <source>
        <dbReference type="EMBL" id="APZ93692.1"/>
    </source>
</evidence>
<dbReference type="Pfam" id="PF01408">
    <property type="entry name" value="GFO_IDH_MocA"/>
    <property type="match status" value="1"/>
</dbReference>
<feature type="domain" description="GFO/IDH/MocA-like oxidoreductase" evidence="2">
    <location>
        <begin position="152"/>
        <end position="283"/>
    </location>
</feature>
<dbReference type="PANTHER" id="PTHR43708:SF3">
    <property type="entry name" value="OXIDOREDUCTASE"/>
    <property type="match status" value="1"/>
</dbReference>